<evidence type="ECO:0000256" key="1">
    <source>
        <dbReference type="SAM" id="Phobius"/>
    </source>
</evidence>
<evidence type="ECO:0000313" key="2">
    <source>
        <dbReference type="EMBL" id="GAA4349591.1"/>
    </source>
</evidence>
<keyword evidence="1" id="KW-0812">Transmembrane</keyword>
<accession>A0ABP8I1W6</accession>
<comment type="caution">
    <text evidence="2">The sequence shown here is derived from an EMBL/GenBank/DDBJ whole genome shotgun (WGS) entry which is preliminary data.</text>
</comment>
<sequence>MGLWGFLSVCVIAGVIFVMYAAYLDHKKEMKKLELEAQSNKASVVNNDD</sequence>
<dbReference type="EMBL" id="BAABFU010000002">
    <property type="protein sequence ID" value="GAA4349591.1"/>
    <property type="molecule type" value="Genomic_DNA"/>
</dbReference>
<dbReference type="Proteomes" id="UP001501294">
    <property type="component" value="Unassembled WGS sequence"/>
</dbReference>
<gene>
    <name evidence="2" type="ORF">GCM10023150_14180</name>
</gene>
<keyword evidence="1" id="KW-0472">Membrane</keyword>
<protein>
    <recommendedName>
        <fullName evidence="4">DUF3149 domain-containing protein</fullName>
    </recommendedName>
</protein>
<feature type="transmembrane region" description="Helical" evidence="1">
    <location>
        <begin position="6"/>
        <end position="24"/>
    </location>
</feature>
<proteinExistence type="predicted"/>
<organism evidence="2 3">
    <name type="scientific">Kangiella taiwanensis</name>
    <dbReference type="NCBI Taxonomy" id="1079179"/>
    <lineage>
        <taxon>Bacteria</taxon>
        <taxon>Pseudomonadati</taxon>
        <taxon>Pseudomonadota</taxon>
        <taxon>Gammaproteobacteria</taxon>
        <taxon>Kangiellales</taxon>
        <taxon>Kangiellaceae</taxon>
        <taxon>Kangiella</taxon>
    </lineage>
</organism>
<name>A0ABP8I1W6_9GAMM</name>
<keyword evidence="1" id="KW-1133">Transmembrane helix</keyword>
<evidence type="ECO:0008006" key="4">
    <source>
        <dbReference type="Google" id="ProtNLM"/>
    </source>
</evidence>
<keyword evidence="3" id="KW-1185">Reference proteome</keyword>
<dbReference type="RefSeq" id="WP_223578148.1">
    <property type="nucleotide sequence ID" value="NZ_BAABFU010000002.1"/>
</dbReference>
<evidence type="ECO:0000313" key="3">
    <source>
        <dbReference type="Proteomes" id="UP001501294"/>
    </source>
</evidence>
<reference evidence="3" key="1">
    <citation type="journal article" date="2019" name="Int. J. Syst. Evol. Microbiol.">
        <title>The Global Catalogue of Microorganisms (GCM) 10K type strain sequencing project: providing services to taxonomists for standard genome sequencing and annotation.</title>
        <authorList>
            <consortium name="The Broad Institute Genomics Platform"/>
            <consortium name="The Broad Institute Genome Sequencing Center for Infectious Disease"/>
            <person name="Wu L."/>
            <person name="Ma J."/>
        </authorList>
    </citation>
    <scope>NUCLEOTIDE SEQUENCE [LARGE SCALE GENOMIC DNA]</scope>
    <source>
        <strain evidence="3">JCM 17727</strain>
    </source>
</reference>